<feature type="transmembrane region" description="Helical" evidence="1">
    <location>
        <begin position="6"/>
        <end position="26"/>
    </location>
</feature>
<organism evidence="2 3">
    <name type="scientific">Larkinella bovis</name>
    <dbReference type="NCBI Taxonomy" id="683041"/>
    <lineage>
        <taxon>Bacteria</taxon>
        <taxon>Pseudomonadati</taxon>
        <taxon>Bacteroidota</taxon>
        <taxon>Cytophagia</taxon>
        <taxon>Cytophagales</taxon>
        <taxon>Spirosomataceae</taxon>
        <taxon>Larkinella</taxon>
    </lineage>
</organism>
<evidence type="ECO:0000313" key="2">
    <source>
        <dbReference type="EMBL" id="MFC5407842.1"/>
    </source>
</evidence>
<accession>A0ABW0I965</accession>
<sequence length="56" mass="6238">MQAVYLIRFSLVLYGLVAGYYAYTAFQKALKPHKMRRLLAAFAIVFVAVLLGIASV</sequence>
<evidence type="ECO:0000313" key="3">
    <source>
        <dbReference type="Proteomes" id="UP001596106"/>
    </source>
</evidence>
<comment type="caution">
    <text evidence="2">The sequence shown here is derived from an EMBL/GenBank/DDBJ whole genome shotgun (WGS) entry which is preliminary data.</text>
</comment>
<dbReference type="Proteomes" id="UP001596106">
    <property type="component" value="Unassembled WGS sequence"/>
</dbReference>
<evidence type="ECO:0000256" key="1">
    <source>
        <dbReference type="SAM" id="Phobius"/>
    </source>
</evidence>
<name>A0ABW0I965_9BACT</name>
<protein>
    <submittedName>
        <fullName evidence="2">Uncharacterized protein</fullName>
    </submittedName>
</protein>
<proteinExistence type="predicted"/>
<keyword evidence="1" id="KW-0812">Transmembrane</keyword>
<gene>
    <name evidence="2" type="ORF">ACFPMF_00880</name>
</gene>
<keyword evidence="3" id="KW-1185">Reference proteome</keyword>
<feature type="transmembrane region" description="Helical" evidence="1">
    <location>
        <begin position="38"/>
        <end position="55"/>
    </location>
</feature>
<keyword evidence="1" id="KW-0472">Membrane</keyword>
<keyword evidence="1" id="KW-1133">Transmembrane helix</keyword>
<reference evidence="3" key="1">
    <citation type="journal article" date="2019" name="Int. J. Syst. Evol. Microbiol.">
        <title>The Global Catalogue of Microorganisms (GCM) 10K type strain sequencing project: providing services to taxonomists for standard genome sequencing and annotation.</title>
        <authorList>
            <consortium name="The Broad Institute Genomics Platform"/>
            <consortium name="The Broad Institute Genome Sequencing Center for Infectious Disease"/>
            <person name="Wu L."/>
            <person name="Ma J."/>
        </authorList>
    </citation>
    <scope>NUCLEOTIDE SEQUENCE [LARGE SCALE GENOMIC DNA]</scope>
    <source>
        <strain evidence="3">CCUG 55250</strain>
    </source>
</reference>
<dbReference type="EMBL" id="JBHSMA010000001">
    <property type="protein sequence ID" value="MFC5407842.1"/>
    <property type="molecule type" value="Genomic_DNA"/>
</dbReference>